<dbReference type="GO" id="GO:0006355">
    <property type="term" value="P:regulation of DNA-templated transcription"/>
    <property type="evidence" value="ECO:0000318"/>
    <property type="project" value="GO_Central"/>
</dbReference>
<keyword evidence="5" id="KW-0804">Transcription</keyword>
<evidence type="ECO:0000259" key="8">
    <source>
        <dbReference type="PROSITE" id="PS50090"/>
    </source>
</evidence>
<dbReference type="InParanoid" id="A0A1U8AZU2"/>
<dbReference type="InterPro" id="IPR009057">
    <property type="entry name" value="Homeodomain-like_sf"/>
</dbReference>
<feature type="region of interest" description="Disordered" evidence="7">
    <location>
        <begin position="1"/>
        <end position="36"/>
    </location>
</feature>
<keyword evidence="6" id="KW-0539">Nucleus</keyword>
<dbReference type="SMART" id="SM00717">
    <property type="entry name" value="SANT"/>
    <property type="match status" value="2"/>
</dbReference>
<dbReference type="AlphaFoldDB" id="A0A1U8AZU2"/>
<dbReference type="InterPro" id="IPR001005">
    <property type="entry name" value="SANT/Myb"/>
</dbReference>
<dbReference type="SUPFAM" id="SSF46689">
    <property type="entry name" value="Homeodomain-like"/>
    <property type="match status" value="1"/>
</dbReference>
<organism evidence="10 11">
    <name type="scientific">Nelumbo nucifera</name>
    <name type="common">Sacred lotus</name>
    <dbReference type="NCBI Taxonomy" id="4432"/>
    <lineage>
        <taxon>Eukaryota</taxon>
        <taxon>Viridiplantae</taxon>
        <taxon>Streptophyta</taxon>
        <taxon>Embryophyta</taxon>
        <taxon>Tracheophyta</taxon>
        <taxon>Spermatophyta</taxon>
        <taxon>Magnoliopsida</taxon>
        <taxon>Proteales</taxon>
        <taxon>Nelumbonaceae</taxon>
        <taxon>Nelumbo</taxon>
    </lineage>
</organism>
<gene>
    <name evidence="11" type="primary">LOC104605584</name>
</gene>
<feature type="domain" description="HTH myb-type" evidence="9">
    <location>
        <begin position="91"/>
        <end position="140"/>
    </location>
</feature>
<comment type="subcellular location">
    <subcellularLocation>
        <location evidence="1">Nucleus</location>
    </subcellularLocation>
</comment>
<protein>
    <submittedName>
        <fullName evidence="11">Transcription factor MYB44-like</fullName>
    </submittedName>
</protein>
<evidence type="ECO:0000256" key="5">
    <source>
        <dbReference type="ARBA" id="ARBA00023163"/>
    </source>
</evidence>
<evidence type="ECO:0000256" key="1">
    <source>
        <dbReference type="ARBA" id="ARBA00004123"/>
    </source>
</evidence>
<dbReference type="CDD" id="cd00167">
    <property type="entry name" value="SANT"/>
    <property type="match status" value="2"/>
</dbReference>
<dbReference type="Proteomes" id="UP000189703">
    <property type="component" value="Unplaced"/>
</dbReference>
<evidence type="ECO:0000256" key="6">
    <source>
        <dbReference type="ARBA" id="ARBA00023242"/>
    </source>
</evidence>
<feature type="domain" description="Myb-like" evidence="8">
    <location>
        <begin position="86"/>
        <end position="136"/>
    </location>
</feature>
<proteinExistence type="predicted"/>
<dbReference type="RefSeq" id="XP_010268711.1">
    <property type="nucleotide sequence ID" value="XM_010270409.2"/>
</dbReference>
<dbReference type="PANTHER" id="PTHR45614:SF53">
    <property type="entry name" value="TRANSCRIPTIONAL ACTIVATOR MYB-LIKE"/>
    <property type="match status" value="1"/>
</dbReference>
<dbReference type="GO" id="GO:0000981">
    <property type="term" value="F:DNA-binding transcription factor activity, RNA polymerase II-specific"/>
    <property type="evidence" value="ECO:0000318"/>
    <property type="project" value="GO_Central"/>
</dbReference>
<evidence type="ECO:0000256" key="3">
    <source>
        <dbReference type="ARBA" id="ARBA00023015"/>
    </source>
</evidence>
<evidence type="ECO:0000313" key="11">
    <source>
        <dbReference type="RefSeq" id="XP_010268711.1"/>
    </source>
</evidence>
<sequence length="242" mass="27052">MEAFNTCSSSSTSSSDSSSSESSLPGKQVRAISKSERIKGPWSTEEDKILTRLVDRYGARNWSLISRYIPGRSGKSCRLRWCNQLSPNVEHRPFSPAEDETILAAHARYGNRWATIARILPGRTDNAVKNHWNSTLKRRQREHRQPVGDNNNKNNGGRNLELGSPSEMESDPLTTLTLAQPGVSCSLPERRMESFPAEFWDMMREVIAREVKNYVSSSVAETVGLPTIEGIQGVSLHSTGRY</sequence>
<evidence type="ECO:0000259" key="9">
    <source>
        <dbReference type="PROSITE" id="PS51294"/>
    </source>
</evidence>
<dbReference type="Pfam" id="PF00249">
    <property type="entry name" value="Myb_DNA-binding"/>
    <property type="match status" value="2"/>
</dbReference>
<name>A0A1U8AZU2_NELNU</name>
<dbReference type="PROSITE" id="PS51294">
    <property type="entry name" value="HTH_MYB"/>
    <property type="match status" value="2"/>
</dbReference>
<dbReference type="PANTHER" id="PTHR45614">
    <property type="entry name" value="MYB PROTEIN-RELATED"/>
    <property type="match status" value="1"/>
</dbReference>
<evidence type="ECO:0000256" key="2">
    <source>
        <dbReference type="ARBA" id="ARBA00022737"/>
    </source>
</evidence>
<evidence type="ECO:0000256" key="4">
    <source>
        <dbReference type="ARBA" id="ARBA00023125"/>
    </source>
</evidence>
<feature type="domain" description="Myb-like" evidence="8">
    <location>
        <begin position="34"/>
        <end position="85"/>
    </location>
</feature>
<keyword evidence="10" id="KW-1185">Reference proteome</keyword>
<feature type="domain" description="HTH myb-type" evidence="9">
    <location>
        <begin position="34"/>
        <end position="89"/>
    </location>
</feature>
<keyword evidence="4" id="KW-0238">DNA-binding</keyword>
<dbReference type="FunFam" id="1.10.10.60:FF:000060">
    <property type="entry name" value="MYB transcription factor"/>
    <property type="match status" value="1"/>
</dbReference>
<feature type="compositionally biased region" description="Low complexity" evidence="7">
    <location>
        <begin position="8"/>
        <end position="23"/>
    </location>
</feature>
<dbReference type="eggNOG" id="KOG0048">
    <property type="taxonomic scope" value="Eukaryota"/>
</dbReference>
<reference evidence="11" key="1">
    <citation type="submission" date="2025-08" db="UniProtKB">
        <authorList>
            <consortium name="RefSeq"/>
        </authorList>
    </citation>
    <scope>IDENTIFICATION</scope>
</reference>
<dbReference type="GO" id="GO:0005634">
    <property type="term" value="C:nucleus"/>
    <property type="evidence" value="ECO:0000318"/>
    <property type="project" value="GO_Central"/>
</dbReference>
<dbReference type="OrthoDB" id="2143914at2759"/>
<accession>A0A1U8AZU2</accession>
<evidence type="ECO:0000313" key="10">
    <source>
        <dbReference type="Proteomes" id="UP000189703"/>
    </source>
</evidence>
<feature type="compositionally biased region" description="Low complexity" evidence="7">
    <location>
        <begin position="148"/>
        <end position="159"/>
    </location>
</feature>
<dbReference type="Gene3D" id="1.10.10.60">
    <property type="entry name" value="Homeodomain-like"/>
    <property type="match status" value="2"/>
</dbReference>
<dbReference type="KEGG" id="nnu:104605584"/>
<dbReference type="PROSITE" id="PS50090">
    <property type="entry name" value="MYB_LIKE"/>
    <property type="match status" value="2"/>
</dbReference>
<keyword evidence="3" id="KW-0805">Transcription regulation</keyword>
<dbReference type="SMR" id="A0A1U8AZU2"/>
<dbReference type="GeneID" id="104605584"/>
<feature type="region of interest" description="Disordered" evidence="7">
    <location>
        <begin position="135"/>
        <end position="172"/>
    </location>
</feature>
<dbReference type="OMA" id="ERYGAWN"/>
<dbReference type="InterPro" id="IPR017930">
    <property type="entry name" value="Myb_dom"/>
</dbReference>
<evidence type="ECO:0000256" key="7">
    <source>
        <dbReference type="SAM" id="MobiDB-lite"/>
    </source>
</evidence>
<dbReference type="InterPro" id="IPR050560">
    <property type="entry name" value="MYB_TF"/>
</dbReference>
<keyword evidence="2" id="KW-0677">Repeat</keyword>
<dbReference type="GO" id="GO:0000978">
    <property type="term" value="F:RNA polymerase II cis-regulatory region sequence-specific DNA binding"/>
    <property type="evidence" value="ECO:0000318"/>
    <property type="project" value="GO_Central"/>
</dbReference>